<gene>
    <name evidence="2" type="ORF">F8M49_01450</name>
</gene>
<proteinExistence type="predicted"/>
<evidence type="ECO:0000256" key="1">
    <source>
        <dbReference type="SAM" id="MobiDB-lite"/>
    </source>
</evidence>
<comment type="caution">
    <text evidence="2">The sequence shown here is derived from an EMBL/GenBank/DDBJ whole genome shotgun (WGS) entry which is preliminary data.</text>
</comment>
<feature type="region of interest" description="Disordered" evidence="1">
    <location>
        <begin position="1"/>
        <end position="23"/>
    </location>
</feature>
<accession>A0ABU3WKX2</accession>
<evidence type="ECO:0000313" key="2">
    <source>
        <dbReference type="EMBL" id="MDV2474412.1"/>
    </source>
</evidence>
<reference evidence="2 3" key="1">
    <citation type="submission" date="2019-10" db="EMBL/GenBank/DDBJ databases">
        <title>Draft Genome Assembly of Rhodococcus zopfii DSM44189.</title>
        <authorList>
            <person name="Sutton J.M."/>
            <person name="Akob D.M."/>
            <person name="Bushman T.J."/>
        </authorList>
    </citation>
    <scope>NUCLEOTIDE SEQUENCE [LARGE SCALE GENOMIC DNA]</scope>
    <source>
        <strain evidence="2 3">DSM 44189</strain>
    </source>
</reference>
<sequence length="199" mass="21952">MAESRPVPNPELKTLGPELRPDSRKKLNRLGLIETDTSGRPYTHVLADGGWARCYQEIGSAAPPKAGPYGRTLYTMLAAMRRYFDRAELRPSDVFLPAGTATDSAPVGTAESGAVEDRVRIAYARLAERPGAWVSLTDLREVLADVPRDELDRELARMYRLPDVVLVPEENQKALTERDRAAAVVIGFQNNHAIAIEAQ</sequence>
<protein>
    <submittedName>
        <fullName evidence="2">Uncharacterized protein</fullName>
    </submittedName>
</protein>
<organism evidence="2 3">
    <name type="scientific">Rhodococcus zopfii</name>
    <dbReference type="NCBI Taxonomy" id="43772"/>
    <lineage>
        <taxon>Bacteria</taxon>
        <taxon>Bacillati</taxon>
        <taxon>Actinomycetota</taxon>
        <taxon>Actinomycetes</taxon>
        <taxon>Mycobacteriales</taxon>
        <taxon>Nocardiaceae</taxon>
        <taxon>Rhodococcus</taxon>
    </lineage>
</organism>
<dbReference type="EMBL" id="WBMO01000001">
    <property type="protein sequence ID" value="MDV2474412.1"/>
    <property type="molecule type" value="Genomic_DNA"/>
</dbReference>
<evidence type="ECO:0000313" key="3">
    <source>
        <dbReference type="Proteomes" id="UP001275440"/>
    </source>
</evidence>
<name>A0ABU3WKX2_9NOCA</name>
<dbReference type="Proteomes" id="UP001275440">
    <property type="component" value="Unassembled WGS sequence"/>
</dbReference>
<keyword evidence="3" id="KW-1185">Reference proteome</keyword>